<feature type="chain" id="PRO_5010323288" evidence="1">
    <location>
        <begin position="21"/>
        <end position="262"/>
    </location>
</feature>
<dbReference type="EMBL" id="LSRX01000852">
    <property type="protein sequence ID" value="OLP87599.1"/>
    <property type="molecule type" value="Genomic_DNA"/>
</dbReference>
<proteinExistence type="predicted"/>
<evidence type="ECO:0000313" key="3">
    <source>
        <dbReference type="Proteomes" id="UP000186817"/>
    </source>
</evidence>
<evidence type="ECO:0000313" key="2">
    <source>
        <dbReference type="EMBL" id="OLP87599.1"/>
    </source>
</evidence>
<name>A0A1Q9CXH7_SYMMI</name>
<sequence length="262" mass="28784">MARFGCALALVLGWLGLGSLDSRGSFAAFVGRLDPFSVGSSRKRQRRGAVGHFPAREDLDVSPPNRKALLERLQRELPASNVEEHTEEIRLLRDQTALLAQELRLLREVLQEGSLLSQIESLANGLGQEHEALTPPGVAEPEPKQVAPAATAATSRLQFRDTLGKGKAFRAPEALESLAHLSARVVERRRNGELPLGQALGGRPSLSAKHSWWTMRRNSNWHKNLQKACELTSPAQQKVKNGQKHVITFTLKMSSQRSVGST</sequence>
<organism evidence="2 3">
    <name type="scientific">Symbiodinium microadriaticum</name>
    <name type="common">Dinoflagellate</name>
    <name type="synonym">Zooxanthella microadriatica</name>
    <dbReference type="NCBI Taxonomy" id="2951"/>
    <lineage>
        <taxon>Eukaryota</taxon>
        <taxon>Sar</taxon>
        <taxon>Alveolata</taxon>
        <taxon>Dinophyceae</taxon>
        <taxon>Suessiales</taxon>
        <taxon>Symbiodiniaceae</taxon>
        <taxon>Symbiodinium</taxon>
    </lineage>
</organism>
<comment type="caution">
    <text evidence="2">The sequence shown here is derived from an EMBL/GenBank/DDBJ whole genome shotgun (WGS) entry which is preliminary data.</text>
</comment>
<protein>
    <submittedName>
        <fullName evidence="2">Uncharacterized protein</fullName>
    </submittedName>
</protein>
<dbReference type="OrthoDB" id="444672at2759"/>
<keyword evidence="3" id="KW-1185">Reference proteome</keyword>
<feature type="signal peptide" evidence="1">
    <location>
        <begin position="1"/>
        <end position="20"/>
    </location>
</feature>
<reference evidence="2 3" key="1">
    <citation type="submission" date="2016-02" db="EMBL/GenBank/DDBJ databases">
        <title>Genome analysis of coral dinoflagellate symbionts highlights evolutionary adaptations to a symbiotic lifestyle.</title>
        <authorList>
            <person name="Aranda M."/>
            <person name="Li Y."/>
            <person name="Liew Y.J."/>
            <person name="Baumgarten S."/>
            <person name="Simakov O."/>
            <person name="Wilson M."/>
            <person name="Piel J."/>
            <person name="Ashoor H."/>
            <person name="Bougouffa S."/>
            <person name="Bajic V.B."/>
            <person name="Ryu T."/>
            <person name="Ravasi T."/>
            <person name="Bayer T."/>
            <person name="Micklem G."/>
            <person name="Kim H."/>
            <person name="Bhak J."/>
            <person name="Lajeunesse T.C."/>
            <person name="Voolstra C.R."/>
        </authorList>
    </citation>
    <scope>NUCLEOTIDE SEQUENCE [LARGE SCALE GENOMIC DNA]</scope>
    <source>
        <strain evidence="2 3">CCMP2467</strain>
    </source>
</reference>
<evidence type="ECO:0000256" key="1">
    <source>
        <dbReference type="SAM" id="SignalP"/>
    </source>
</evidence>
<accession>A0A1Q9CXH7</accession>
<dbReference type="AlphaFoldDB" id="A0A1Q9CXH7"/>
<dbReference type="Proteomes" id="UP000186817">
    <property type="component" value="Unassembled WGS sequence"/>
</dbReference>
<keyword evidence="1" id="KW-0732">Signal</keyword>
<gene>
    <name evidence="2" type="ORF">AK812_SmicGene31157</name>
</gene>